<dbReference type="InterPro" id="IPR000073">
    <property type="entry name" value="AB_hydrolase_1"/>
</dbReference>
<dbReference type="InterPro" id="IPR050266">
    <property type="entry name" value="AB_hydrolase_sf"/>
</dbReference>
<sequence length="275" mass="30045">MHLKTAQVSKVRVSDDCELAVRVDDYVRPWDHKAPVLMLHGLAESGEAFRSWVPHLALQHVVIRPDLRGYGDSTPMADDYAYRFDGLGRDIIKLLDELALDRVFLVGGKIGGTLAMHLAARYPERVIAVAAVGAPVSLTSFSERAPTWRGQIRERGVNWWVRDTTVGRLGTSLPPAAIEWWVNLMSKTPASTLEAFLKMVPTVDATKDVPHIQCPTVVITTTGSGLGSVDTVKAWQQTIPNSVLEVLPADSYHVAATHPDECAAIVSRYFAGIAG</sequence>
<dbReference type="Proteomes" id="UP001595848">
    <property type="component" value="Unassembled WGS sequence"/>
</dbReference>
<keyword evidence="2" id="KW-0378">Hydrolase</keyword>
<dbReference type="EMBL" id="JBHSBV010000002">
    <property type="protein sequence ID" value="MFC4200425.1"/>
    <property type="molecule type" value="Genomic_DNA"/>
</dbReference>
<organism evidence="2 3">
    <name type="scientific">Candidimonas humi</name>
    <dbReference type="NCBI Taxonomy" id="683355"/>
    <lineage>
        <taxon>Bacteria</taxon>
        <taxon>Pseudomonadati</taxon>
        <taxon>Pseudomonadota</taxon>
        <taxon>Betaproteobacteria</taxon>
        <taxon>Burkholderiales</taxon>
        <taxon>Alcaligenaceae</taxon>
        <taxon>Candidimonas</taxon>
    </lineage>
</organism>
<reference evidence="3" key="1">
    <citation type="journal article" date="2019" name="Int. J. Syst. Evol. Microbiol.">
        <title>The Global Catalogue of Microorganisms (GCM) 10K type strain sequencing project: providing services to taxonomists for standard genome sequencing and annotation.</title>
        <authorList>
            <consortium name="The Broad Institute Genomics Platform"/>
            <consortium name="The Broad Institute Genome Sequencing Center for Infectious Disease"/>
            <person name="Wu L."/>
            <person name="Ma J."/>
        </authorList>
    </citation>
    <scope>NUCLEOTIDE SEQUENCE [LARGE SCALE GENOMIC DNA]</scope>
    <source>
        <strain evidence="3">LMG 24813</strain>
    </source>
</reference>
<dbReference type="RefSeq" id="WP_217964319.1">
    <property type="nucleotide sequence ID" value="NZ_JAHTBN010000003.1"/>
</dbReference>
<name>A0ABV8NX78_9BURK</name>
<dbReference type="GO" id="GO:0016787">
    <property type="term" value="F:hydrolase activity"/>
    <property type="evidence" value="ECO:0007669"/>
    <property type="project" value="UniProtKB-KW"/>
</dbReference>
<feature type="domain" description="AB hydrolase-1" evidence="1">
    <location>
        <begin position="35"/>
        <end position="255"/>
    </location>
</feature>
<dbReference type="PANTHER" id="PTHR43798:SF33">
    <property type="entry name" value="HYDROLASE, PUTATIVE (AFU_ORTHOLOGUE AFUA_2G14860)-RELATED"/>
    <property type="match status" value="1"/>
</dbReference>
<dbReference type="Pfam" id="PF00561">
    <property type="entry name" value="Abhydrolase_1"/>
    <property type="match status" value="1"/>
</dbReference>
<dbReference type="PANTHER" id="PTHR43798">
    <property type="entry name" value="MONOACYLGLYCEROL LIPASE"/>
    <property type="match status" value="1"/>
</dbReference>
<keyword evidence="3" id="KW-1185">Reference proteome</keyword>
<proteinExistence type="predicted"/>
<accession>A0ABV8NX78</accession>
<evidence type="ECO:0000313" key="3">
    <source>
        <dbReference type="Proteomes" id="UP001595848"/>
    </source>
</evidence>
<evidence type="ECO:0000259" key="1">
    <source>
        <dbReference type="Pfam" id="PF00561"/>
    </source>
</evidence>
<protein>
    <submittedName>
        <fullName evidence="2">Alpha/beta fold hydrolase</fullName>
    </submittedName>
</protein>
<evidence type="ECO:0000313" key="2">
    <source>
        <dbReference type="EMBL" id="MFC4200425.1"/>
    </source>
</evidence>
<comment type="caution">
    <text evidence="2">The sequence shown here is derived from an EMBL/GenBank/DDBJ whole genome shotgun (WGS) entry which is preliminary data.</text>
</comment>
<gene>
    <name evidence="2" type="ORF">ACFOY1_05620</name>
</gene>